<comment type="caution">
    <text evidence="1">The sequence shown here is derived from an EMBL/GenBank/DDBJ whole genome shotgun (WGS) entry which is preliminary data.</text>
</comment>
<sequence length="253" mass="27546">MCIGSIVTIECKACGSTFDKSSYLGCATYEHAREGWEDRSDSIISRSTWSISSCDECSDFDSSIDSDSASLKSVDTMAEFDYEVGDAAAPHYFLGESSALTAAWSERAASSLESFSDTMSTLIDRVIALSSTAATVTLKLNIGLICSECNAYLTWTETEYERAVATEDKLCEVLKTTGVTDEVTAGIVEDMTTDMTELFDNLTSFHPHYDAEYNAGRFNGHLTVLIENLEKLEAQQFDADAAAARAFVELTDA</sequence>
<protein>
    <submittedName>
        <fullName evidence="1">Uncharacterized protein</fullName>
    </submittedName>
</protein>
<reference evidence="1" key="1">
    <citation type="journal article" date="2021" name="J Fungi (Basel)">
        <title>Virulence traits and population genomics of the black yeast Aureobasidium melanogenum.</title>
        <authorList>
            <person name="Cernosa A."/>
            <person name="Sun X."/>
            <person name="Gostincar C."/>
            <person name="Fang C."/>
            <person name="Gunde-Cimerman N."/>
            <person name="Song Z."/>
        </authorList>
    </citation>
    <scope>NUCLEOTIDE SEQUENCE</scope>
    <source>
        <strain evidence="1">EXF-9298</strain>
    </source>
</reference>
<gene>
    <name evidence="1" type="ORF">KCU98_g1830</name>
</gene>
<evidence type="ECO:0000313" key="1">
    <source>
        <dbReference type="EMBL" id="KAG9989525.1"/>
    </source>
</evidence>
<proteinExistence type="predicted"/>
<accession>A0A9P8G269</accession>
<dbReference type="AlphaFoldDB" id="A0A9P8G269"/>
<keyword evidence="2" id="KW-1185">Reference proteome</keyword>
<organism evidence="1 2">
    <name type="scientific">Aureobasidium melanogenum</name>
    <name type="common">Aureobasidium pullulans var. melanogenum</name>
    <dbReference type="NCBI Taxonomy" id="46634"/>
    <lineage>
        <taxon>Eukaryota</taxon>
        <taxon>Fungi</taxon>
        <taxon>Dikarya</taxon>
        <taxon>Ascomycota</taxon>
        <taxon>Pezizomycotina</taxon>
        <taxon>Dothideomycetes</taxon>
        <taxon>Dothideomycetidae</taxon>
        <taxon>Dothideales</taxon>
        <taxon>Saccotheciaceae</taxon>
        <taxon>Aureobasidium</taxon>
    </lineage>
</organism>
<dbReference type="Proteomes" id="UP000729357">
    <property type="component" value="Unassembled WGS sequence"/>
</dbReference>
<name>A0A9P8G269_AURME</name>
<feature type="non-terminal residue" evidence="1">
    <location>
        <position position="253"/>
    </location>
</feature>
<evidence type="ECO:0000313" key="2">
    <source>
        <dbReference type="Proteomes" id="UP000729357"/>
    </source>
</evidence>
<dbReference type="EMBL" id="JAHFXS010000077">
    <property type="protein sequence ID" value="KAG9989525.1"/>
    <property type="molecule type" value="Genomic_DNA"/>
</dbReference>
<reference evidence="1" key="2">
    <citation type="submission" date="2021-08" db="EMBL/GenBank/DDBJ databases">
        <authorList>
            <person name="Gostincar C."/>
            <person name="Sun X."/>
            <person name="Song Z."/>
            <person name="Gunde-Cimerman N."/>
        </authorList>
    </citation>
    <scope>NUCLEOTIDE SEQUENCE</scope>
    <source>
        <strain evidence="1">EXF-9298</strain>
    </source>
</reference>